<keyword evidence="2" id="KW-0378">Hydrolase</keyword>
<feature type="domain" description="Nudix hydrolase" evidence="1">
    <location>
        <begin position="27"/>
        <end position="159"/>
    </location>
</feature>
<name>A0A0M0L5D1_9BACI</name>
<accession>A0A0M0L5D1</accession>
<sequence length="161" mass="18687">MTTTYVTWGESRVKLTWQPSRELPDRSLITSVHGFCFQDGNLLMVELDRGWDFPGGHIEGDETPEHCFAREALEEAYVKGTCELLGYMVIDHNENPAWSEDSPYPKVGFQVFYKMDILELLPFEGKHESVTRTFISPTEVDAYYEDWHDLYQEILDQALVK</sequence>
<evidence type="ECO:0000313" key="3">
    <source>
        <dbReference type="Proteomes" id="UP000037558"/>
    </source>
</evidence>
<dbReference type="PATRIC" id="fig|284581.3.peg.1928"/>
<dbReference type="PROSITE" id="PS51462">
    <property type="entry name" value="NUDIX"/>
    <property type="match status" value="1"/>
</dbReference>
<evidence type="ECO:0000259" key="1">
    <source>
        <dbReference type="PROSITE" id="PS51462"/>
    </source>
</evidence>
<dbReference type="RefSeq" id="WP_053401126.1">
    <property type="nucleotide sequence ID" value="NZ_JAUKEN010000001.1"/>
</dbReference>
<dbReference type="AlphaFoldDB" id="A0A0M0L5D1"/>
<dbReference type="STRING" id="284581.AMD01_09295"/>
<keyword evidence="3" id="KW-1185">Reference proteome</keyword>
<comment type="caution">
    <text evidence="2">The sequence shown here is derived from an EMBL/GenBank/DDBJ whole genome shotgun (WGS) entry which is preliminary data.</text>
</comment>
<dbReference type="SUPFAM" id="SSF55811">
    <property type="entry name" value="Nudix"/>
    <property type="match status" value="1"/>
</dbReference>
<dbReference type="GO" id="GO:0016787">
    <property type="term" value="F:hydrolase activity"/>
    <property type="evidence" value="ECO:0007669"/>
    <property type="project" value="UniProtKB-KW"/>
</dbReference>
<proteinExistence type="predicted"/>
<dbReference type="OrthoDB" id="9804442at2"/>
<dbReference type="Proteomes" id="UP000037558">
    <property type="component" value="Unassembled WGS sequence"/>
</dbReference>
<dbReference type="EMBL" id="LILC01000013">
    <property type="protein sequence ID" value="KOO46062.1"/>
    <property type="molecule type" value="Genomic_DNA"/>
</dbReference>
<gene>
    <name evidence="2" type="ORF">AMD01_09295</name>
</gene>
<protein>
    <submittedName>
        <fullName evidence="2">NUDIX hydrolase</fullName>
    </submittedName>
</protein>
<dbReference type="Pfam" id="PF00293">
    <property type="entry name" value="NUDIX"/>
    <property type="match status" value="1"/>
</dbReference>
<dbReference type="CDD" id="cd02883">
    <property type="entry name" value="NUDIX_Hydrolase"/>
    <property type="match status" value="1"/>
</dbReference>
<dbReference type="Gene3D" id="3.90.79.10">
    <property type="entry name" value="Nucleoside Triphosphate Pyrophosphohydrolase"/>
    <property type="match status" value="1"/>
</dbReference>
<reference evidence="3" key="1">
    <citation type="submission" date="2015-08" db="EMBL/GenBank/DDBJ databases">
        <title>Fjat-14210 dsm16467.</title>
        <authorList>
            <person name="Liu B."/>
            <person name="Wang J."/>
            <person name="Zhu Y."/>
            <person name="Liu G."/>
            <person name="Chen Q."/>
            <person name="Chen Z."/>
            <person name="Lan J."/>
            <person name="Che J."/>
            <person name="Ge C."/>
            <person name="Shi H."/>
            <person name="Pan Z."/>
            <person name="Liu X."/>
        </authorList>
    </citation>
    <scope>NUCLEOTIDE SEQUENCE [LARGE SCALE GENOMIC DNA]</scope>
    <source>
        <strain evidence="3">DSM 16467</strain>
    </source>
</reference>
<organism evidence="2 3">
    <name type="scientific">Priestia koreensis</name>
    <dbReference type="NCBI Taxonomy" id="284581"/>
    <lineage>
        <taxon>Bacteria</taxon>
        <taxon>Bacillati</taxon>
        <taxon>Bacillota</taxon>
        <taxon>Bacilli</taxon>
        <taxon>Bacillales</taxon>
        <taxon>Bacillaceae</taxon>
        <taxon>Priestia</taxon>
    </lineage>
</organism>
<evidence type="ECO:0000313" key="2">
    <source>
        <dbReference type="EMBL" id="KOO46062.1"/>
    </source>
</evidence>
<dbReference type="InterPro" id="IPR015797">
    <property type="entry name" value="NUDIX_hydrolase-like_dom_sf"/>
</dbReference>
<dbReference type="InterPro" id="IPR000086">
    <property type="entry name" value="NUDIX_hydrolase_dom"/>
</dbReference>